<accession>A0A6J5NJK3</accession>
<sequence>MRKIVGCKRCGAECFWDTNRHGKKYLAEVNEQQYENGSARWKQPHYCQATDAEALEYQESLQRLKDDEMRNNEIALANGEIVVGQIVKVYRGRKVPLGTIGMVFWLSEEADAFGCYKIGFKDDAGNKHFTAINNVDFYFDGADALNESRVAQEKAEAKERRRLKKEFEASGEEVEI</sequence>
<gene>
    <name evidence="1" type="ORF">UFOVP689_21</name>
</gene>
<organism evidence="1">
    <name type="scientific">uncultured Caudovirales phage</name>
    <dbReference type="NCBI Taxonomy" id="2100421"/>
    <lineage>
        <taxon>Viruses</taxon>
        <taxon>Duplodnaviria</taxon>
        <taxon>Heunggongvirae</taxon>
        <taxon>Uroviricota</taxon>
        <taxon>Caudoviricetes</taxon>
        <taxon>Peduoviridae</taxon>
        <taxon>Maltschvirus</taxon>
        <taxon>Maltschvirus maltsch</taxon>
    </lineage>
</organism>
<name>A0A6J5NJK3_9CAUD</name>
<protein>
    <submittedName>
        <fullName evidence="1">Uncharacterized protein</fullName>
    </submittedName>
</protein>
<evidence type="ECO:0000313" key="1">
    <source>
        <dbReference type="EMBL" id="CAB4157415.1"/>
    </source>
</evidence>
<dbReference type="EMBL" id="LR796664">
    <property type="protein sequence ID" value="CAB4157415.1"/>
    <property type="molecule type" value="Genomic_DNA"/>
</dbReference>
<reference evidence="1" key="1">
    <citation type="submission" date="2020-04" db="EMBL/GenBank/DDBJ databases">
        <authorList>
            <person name="Chiriac C."/>
            <person name="Salcher M."/>
            <person name="Ghai R."/>
            <person name="Kavagutti S V."/>
        </authorList>
    </citation>
    <scope>NUCLEOTIDE SEQUENCE</scope>
</reference>
<proteinExistence type="predicted"/>